<feature type="chain" id="PRO_5008268345" description="LPXTG-domain-containing protein" evidence="3">
    <location>
        <begin position="19"/>
        <end position="440"/>
    </location>
</feature>
<dbReference type="STRING" id="149040.A0A194XIL7"/>
<reference evidence="4 5" key="1">
    <citation type="submission" date="2015-10" db="EMBL/GenBank/DDBJ databases">
        <title>Full genome of DAOMC 229536 Phialocephala scopiformis, a fungal endophyte of spruce producing the potent anti-insectan compound rugulosin.</title>
        <authorList>
            <consortium name="DOE Joint Genome Institute"/>
            <person name="Walker A.K."/>
            <person name="Frasz S.L."/>
            <person name="Seifert K.A."/>
            <person name="Miller J.D."/>
            <person name="Mondo S.J."/>
            <person name="Labutti K."/>
            <person name="Lipzen A."/>
            <person name="Dockter R."/>
            <person name="Kennedy M."/>
            <person name="Grigoriev I.V."/>
            <person name="Spatafora J.W."/>
        </authorList>
    </citation>
    <scope>NUCLEOTIDE SEQUENCE [LARGE SCALE GENOMIC DNA]</scope>
    <source>
        <strain evidence="4 5">CBS 120377</strain>
    </source>
</reference>
<proteinExistence type="predicted"/>
<feature type="region of interest" description="Disordered" evidence="1">
    <location>
        <begin position="263"/>
        <end position="282"/>
    </location>
</feature>
<dbReference type="RefSeq" id="XP_018074319.1">
    <property type="nucleotide sequence ID" value="XM_018207728.1"/>
</dbReference>
<sequence length="440" mass="46720">MLSLSIPVILTLSTFAHGLLVNPTSPQCADVCGNSLTSTSGSEMTCNDLAYYSSLYGATFKQCIACELNSTYYDPTSKVSDLNYAIYNLRYALSWCLFGLDNNTALTDTPCLTLFSCGPLQGAFEYDNLNQSASPYSYCPSLNSVSVPKCSSCLQEMGNENYLANYVTILKAACLQQPAPGGSLSIAGTPFSSTMVNITTPSATPISSYNPSSGGLSLGAKIGIAVGGLLFLLIMSGCCIVWTGKRRRRRVLAEKARASGYEWQAGRHGTTPLETSQHSNNGGHAQFFDSPQSQKPLFTTNAWGQIVDESPVSGHPDSAISRGGGGGFEKAYFSPYSSTYTSPVSAVERRGEQGWPRDQKKAVVEPEDERGERIEMGAVMSGAGEYPLDRKHAVEDFGITPVQGGGGGAGWAPILSHPGYGRGRGGLGLGEEDARRGDAM</sequence>
<dbReference type="OrthoDB" id="5239590at2759"/>
<organism evidence="4 5">
    <name type="scientific">Mollisia scopiformis</name>
    <name type="common">Conifer needle endophyte fungus</name>
    <name type="synonym">Phialocephala scopiformis</name>
    <dbReference type="NCBI Taxonomy" id="149040"/>
    <lineage>
        <taxon>Eukaryota</taxon>
        <taxon>Fungi</taxon>
        <taxon>Dikarya</taxon>
        <taxon>Ascomycota</taxon>
        <taxon>Pezizomycotina</taxon>
        <taxon>Leotiomycetes</taxon>
        <taxon>Helotiales</taxon>
        <taxon>Mollisiaceae</taxon>
        <taxon>Mollisia</taxon>
    </lineage>
</organism>
<evidence type="ECO:0000313" key="4">
    <source>
        <dbReference type="EMBL" id="KUJ19964.1"/>
    </source>
</evidence>
<dbReference type="KEGG" id="psco:LY89DRAFT_467514"/>
<feature type="signal peptide" evidence="3">
    <location>
        <begin position="1"/>
        <end position="18"/>
    </location>
</feature>
<feature type="compositionally biased region" description="Polar residues" evidence="1">
    <location>
        <begin position="272"/>
        <end position="282"/>
    </location>
</feature>
<evidence type="ECO:0000256" key="2">
    <source>
        <dbReference type="SAM" id="Phobius"/>
    </source>
</evidence>
<dbReference type="Proteomes" id="UP000070700">
    <property type="component" value="Unassembled WGS sequence"/>
</dbReference>
<feature type="transmembrane region" description="Helical" evidence="2">
    <location>
        <begin position="222"/>
        <end position="242"/>
    </location>
</feature>
<evidence type="ECO:0000256" key="1">
    <source>
        <dbReference type="SAM" id="MobiDB-lite"/>
    </source>
</evidence>
<dbReference type="AlphaFoldDB" id="A0A194XIL7"/>
<evidence type="ECO:0000313" key="5">
    <source>
        <dbReference type="Proteomes" id="UP000070700"/>
    </source>
</evidence>
<evidence type="ECO:0008006" key="6">
    <source>
        <dbReference type="Google" id="ProtNLM"/>
    </source>
</evidence>
<accession>A0A194XIL7</accession>
<name>A0A194XIL7_MOLSC</name>
<keyword evidence="2" id="KW-1133">Transmembrane helix</keyword>
<dbReference type="GeneID" id="28817454"/>
<keyword evidence="3" id="KW-0732">Signal</keyword>
<feature type="compositionally biased region" description="Gly residues" evidence="1">
    <location>
        <begin position="420"/>
        <end position="429"/>
    </location>
</feature>
<keyword evidence="2" id="KW-0812">Transmembrane</keyword>
<feature type="region of interest" description="Disordered" evidence="1">
    <location>
        <begin position="348"/>
        <end position="370"/>
    </location>
</feature>
<gene>
    <name evidence="4" type="ORF">LY89DRAFT_467514</name>
</gene>
<keyword evidence="5" id="KW-1185">Reference proteome</keyword>
<dbReference type="InParanoid" id="A0A194XIL7"/>
<feature type="region of interest" description="Disordered" evidence="1">
    <location>
        <begin position="420"/>
        <end position="440"/>
    </location>
</feature>
<dbReference type="EMBL" id="KQ947410">
    <property type="protein sequence ID" value="KUJ19964.1"/>
    <property type="molecule type" value="Genomic_DNA"/>
</dbReference>
<evidence type="ECO:0000256" key="3">
    <source>
        <dbReference type="SAM" id="SignalP"/>
    </source>
</evidence>
<keyword evidence="2" id="KW-0472">Membrane</keyword>
<protein>
    <recommendedName>
        <fullName evidence="6">LPXTG-domain-containing protein</fullName>
    </recommendedName>
</protein>